<proteinExistence type="predicted"/>
<comment type="caution">
    <text evidence="2">The sequence shown here is derived from an EMBL/GenBank/DDBJ whole genome shotgun (WGS) entry which is preliminary data.</text>
</comment>
<feature type="transmembrane region" description="Helical" evidence="1">
    <location>
        <begin position="82"/>
        <end position="104"/>
    </location>
</feature>
<keyword evidence="1" id="KW-1133">Transmembrane helix</keyword>
<name>A0A1G2H6A7_9BACT</name>
<dbReference type="AlphaFoldDB" id="A0A1G2H6A7"/>
<organism evidence="2 3">
    <name type="scientific">Candidatus Ryanbacteria bacterium RIFCSPLOWO2_12_FULL_47_9c</name>
    <dbReference type="NCBI Taxonomy" id="1802131"/>
    <lineage>
        <taxon>Bacteria</taxon>
        <taxon>Candidatus Ryaniibacteriota</taxon>
    </lineage>
</organism>
<feature type="transmembrane region" description="Helical" evidence="1">
    <location>
        <begin position="167"/>
        <end position="190"/>
    </location>
</feature>
<feature type="transmembrane region" description="Helical" evidence="1">
    <location>
        <begin position="45"/>
        <end position="76"/>
    </location>
</feature>
<accession>A0A1G2H6A7</accession>
<dbReference type="EMBL" id="MHOB01000016">
    <property type="protein sequence ID" value="OGZ57761.1"/>
    <property type="molecule type" value="Genomic_DNA"/>
</dbReference>
<feature type="transmembrane region" description="Helical" evidence="1">
    <location>
        <begin position="14"/>
        <end position="33"/>
    </location>
</feature>
<evidence type="ECO:0000256" key="1">
    <source>
        <dbReference type="SAM" id="Phobius"/>
    </source>
</evidence>
<sequence length="191" mass="20815">MVQELTSPPAREYWVYHNVTSFLASIVFAYALFQTNIFREFLSSLGAYGYLGSFLTGIFFVSSFTVVPATAALILFSENLDFLLVGIFAGAGATIGDFFVFRFVEDGLGKDLRQLFTRVGNGRVLRIFQSKFFGILTPVIGALIIASPLPDELGVGLLGISRMDWRVFLVLSFVLNSVGIAAFLGVVGIVS</sequence>
<evidence type="ECO:0008006" key="4">
    <source>
        <dbReference type="Google" id="ProtNLM"/>
    </source>
</evidence>
<keyword evidence="1" id="KW-0812">Transmembrane</keyword>
<gene>
    <name evidence="2" type="ORF">A3G60_00515</name>
</gene>
<feature type="transmembrane region" description="Helical" evidence="1">
    <location>
        <begin position="124"/>
        <end position="147"/>
    </location>
</feature>
<dbReference type="Proteomes" id="UP000178996">
    <property type="component" value="Unassembled WGS sequence"/>
</dbReference>
<evidence type="ECO:0000313" key="2">
    <source>
        <dbReference type="EMBL" id="OGZ57761.1"/>
    </source>
</evidence>
<evidence type="ECO:0000313" key="3">
    <source>
        <dbReference type="Proteomes" id="UP000178996"/>
    </source>
</evidence>
<protein>
    <recommendedName>
        <fullName evidence="4">TVP38/TMEM64 family membrane protein</fullName>
    </recommendedName>
</protein>
<keyword evidence="1" id="KW-0472">Membrane</keyword>
<reference evidence="2 3" key="1">
    <citation type="journal article" date="2016" name="Nat. Commun.">
        <title>Thousands of microbial genomes shed light on interconnected biogeochemical processes in an aquifer system.</title>
        <authorList>
            <person name="Anantharaman K."/>
            <person name="Brown C.T."/>
            <person name="Hug L.A."/>
            <person name="Sharon I."/>
            <person name="Castelle C.J."/>
            <person name="Probst A.J."/>
            <person name="Thomas B.C."/>
            <person name="Singh A."/>
            <person name="Wilkins M.J."/>
            <person name="Karaoz U."/>
            <person name="Brodie E.L."/>
            <person name="Williams K.H."/>
            <person name="Hubbard S.S."/>
            <person name="Banfield J.F."/>
        </authorList>
    </citation>
    <scope>NUCLEOTIDE SEQUENCE [LARGE SCALE GENOMIC DNA]</scope>
</reference>